<sequence>MSGQGAGRHRSTSASGCFPPEGRQMARVRESVYDLRSSIILWLESAHDALVHTVAQGGRDRRCRGDGCGAGCEWGRRRGADARSHYRHSCWTAGAARFRAGRRR</sequence>
<dbReference type="EMBL" id="BMVB01000012">
    <property type="protein sequence ID" value="GHC58164.1"/>
    <property type="molecule type" value="Genomic_DNA"/>
</dbReference>
<name>A0A918TPZ5_STRCJ</name>
<proteinExistence type="predicted"/>
<reference evidence="2" key="1">
    <citation type="journal article" date="2014" name="Int. J. Syst. Evol. Microbiol.">
        <title>Complete genome sequence of Corynebacterium casei LMG S-19264T (=DSM 44701T), isolated from a smear-ripened cheese.</title>
        <authorList>
            <consortium name="US DOE Joint Genome Institute (JGI-PGF)"/>
            <person name="Walter F."/>
            <person name="Albersmeier A."/>
            <person name="Kalinowski J."/>
            <person name="Ruckert C."/>
        </authorList>
    </citation>
    <scope>NUCLEOTIDE SEQUENCE</scope>
    <source>
        <strain evidence="2">JCM 4633</strain>
    </source>
</reference>
<comment type="caution">
    <text evidence="2">The sequence shown here is derived from an EMBL/GenBank/DDBJ whole genome shotgun (WGS) entry which is preliminary data.</text>
</comment>
<gene>
    <name evidence="2" type="ORF">GCM10010507_38680</name>
</gene>
<dbReference type="Proteomes" id="UP000646244">
    <property type="component" value="Unassembled WGS sequence"/>
</dbReference>
<dbReference type="AlphaFoldDB" id="A0A918TPZ5"/>
<reference evidence="2" key="2">
    <citation type="submission" date="2020-09" db="EMBL/GenBank/DDBJ databases">
        <authorList>
            <person name="Sun Q."/>
            <person name="Ohkuma M."/>
        </authorList>
    </citation>
    <scope>NUCLEOTIDE SEQUENCE</scope>
    <source>
        <strain evidence="2">JCM 4633</strain>
    </source>
</reference>
<evidence type="ECO:0000313" key="2">
    <source>
        <dbReference type="EMBL" id="GHC58164.1"/>
    </source>
</evidence>
<organism evidence="2 3">
    <name type="scientific">Streptomyces cinnamoneus</name>
    <name type="common">Streptoverticillium cinnamoneum</name>
    <dbReference type="NCBI Taxonomy" id="53446"/>
    <lineage>
        <taxon>Bacteria</taxon>
        <taxon>Bacillati</taxon>
        <taxon>Actinomycetota</taxon>
        <taxon>Actinomycetes</taxon>
        <taxon>Kitasatosporales</taxon>
        <taxon>Streptomycetaceae</taxon>
        <taxon>Streptomyces</taxon>
        <taxon>Streptomyces cinnamoneus group</taxon>
    </lineage>
</organism>
<evidence type="ECO:0000256" key="1">
    <source>
        <dbReference type="SAM" id="MobiDB-lite"/>
    </source>
</evidence>
<evidence type="ECO:0000313" key="3">
    <source>
        <dbReference type="Proteomes" id="UP000646244"/>
    </source>
</evidence>
<protein>
    <submittedName>
        <fullName evidence="2">Uncharacterized protein</fullName>
    </submittedName>
</protein>
<feature type="region of interest" description="Disordered" evidence="1">
    <location>
        <begin position="1"/>
        <end position="22"/>
    </location>
</feature>
<accession>A0A918TPZ5</accession>